<gene>
    <name evidence="7" type="ORF">FFM53_009130</name>
</gene>
<dbReference type="InterPro" id="IPR024079">
    <property type="entry name" value="MetalloPept_cat_dom_sf"/>
</dbReference>
<evidence type="ECO:0000313" key="7">
    <source>
        <dbReference type="EMBL" id="QKK16551.1"/>
    </source>
</evidence>
<name>A0ABX6PBV3_9HYPH</name>
<dbReference type="InterPro" id="IPR018511">
    <property type="entry name" value="Hemolysin-typ_Ca-bd_CS"/>
</dbReference>
<evidence type="ECO:0000259" key="6">
    <source>
        <dbReference type="SMART" id="SM00235"/>
    </source>
</evidence>
<keyword evidence="4" id="KW-0964">Secreted</keyword>
<feature type="domain" description="Peptidase metallopeptidase" evidence="6">
    <location>
        <begin position="24"/>
        <end position="200"/>
    </location>
</feature>
<dbReference type="SUPFAM" id="SSF51120">
    <property type="entry name" value="beta-Roll"/>
    <property type="match status" value="24"/>
</dbReference>
<dbReference type="SUPFAM" id="SSF55486">
    <property type="entry name" value="Metalloproteases ('zincins'), catalytic domain"/>
    <property type="match status" value="1"/>
</dbReference>
<dbReference type="InterPro" id="IPR034033">
    <property type="entry name" value="Serralysin-like"/>
</dbReference>
<dbReference type="CDD" id="cd04277">
    <property type="entry name" value="ZnMc_serralysin_like"/>
    <property type="match status" value="1"/>
</dbReference>
<dbReference type="PANTHER" id="PTHR38340">
    <property type="entry name" value="S-LAYER PROTEIN"/>
    <property type="match status" value="1"/>
</dbReference>
<organism evidence="7 8">
    <name type="scientific">Rhizobium indicum</name>
    <dbReference type="NCBI Taxonomy" id="2583231"/>
    <lineage>
        <taxon>Bacteria</taxon>
        <taxon>Pseudomonadati</taxon>
        <taxon>Pseudomonadota</taxon>
        <taxon>Alphaproteobacteria</taxon>
        <taxon>Hyphomicrobiales</taxon>
        <taxon>Rhizobiaceae</taxon>
        <taxon>Rhizobium/Agrobacterium group</taxon>
        <taxon>Rhizobium</taxon>
    </lineage>
</organism>
<dbReference type="InterPro" id="IPR050557">
    <property type="entry name" value="RTX_toxin/Mannuronan_C5-epim"/>
</dbReference>
<dbReference type="PRINTS" id="PR00313">
    <property type="entry name" value="CABNDNGRPT"/>
</dbReference>
<dbReference type="InterPro" id="IPR006026">
    <property type="entry name" value="Peptidase_Metallo"/>
</dbReference>
<dbReference type="EMBL" id="CP054021">
    <property type="protein sequence ID" value="QKK16551.1"/>
    <property type="molecule type" value="Genomic_DNA"/>
</dbReference>
<evidence type="ECO:0000256" key="1">
    <source>
        <dbReference type="ARBA" id="ARBA00001913"/>
    </source>
</evidence>
<evidence type="ECO:0000256" key="3">
    <source>
        <dbReference type="ARBA" id="ARBA00009490"/>
    </source>
</evidence>
<dbReference type="Gene3D" id="2.150.10.10">
    <property type="entry name" value="Serralysin-like metalloprotease, C-terminal"/>
    <property type="match status" value="24"/>
</dbReference>
<reference evidence="7 8" key="1">
    <citation type="submission" date="2020-05" db="EMBL/GenBank/DDBJ databases">
        <title>Genome sequences of pea root nodulating Rhizobium spp.</title>
        <authorList>
            <person name="Rahi P."/>
        </authorList>
    </citation>
    <scope>NUCLEOTIDE SEQUENCE [LARGE SCALE GENOMIC DNA]</scope>
    <source>
        <strain evidence="8">JKLM 12A2</strain>
    </source>
</reference>
<sequence length="3237" mass="318412">MTDVNNWTTYVFSTGDQKVDGLLSNFAWGGTITYAFPTSSSSYAYGDEKYHSFSSISSQQQSLALYFMEQSYGSAANDGFSVEGFTNANFEAGSAGTATVRFAQSSLPDTAWAYLPIAGWPGGDVWFGTGYAGTEDDLRFPRFGNYAGHTLAHELGHALGLKHGHEGEIVVPNAYDSLEYTIMTYHTYVGDSLSGYKYEHDGAPQSFMMLDIAALQEMYGADYTTNSGNTVYKWNPNQGITYVDGVAAITPAANRIFATIWDGGGIDTYDLSAYTTGLKIDLRAGGHSVFSQGQLADLGGGPNNGYARGNIFNALLYQGNVASLIENVQAGSGNDSIIGNEADNTLWGNAGNDSLSGGSGNDTLIGGTGNDTYIVDDLVDVVTEGLNEGTDLIRTVLSSYALTINANVENLTFTGTGAFTGTGSSLANTITGGAGNDTLDGGAGNDTLIGGAGNDIYVVDAGVDFVVESANKGTDTVRTALSGYILSNNVENLIYTGSSSFTGTGNALANTITGAAGNDVLDGGAGADSLIGGTGDDTYVVDNAGDSVAENAAAGTDTVRTILAAYTLGANVENLTYIGTAAFAGTGNSLANTITGGVGNDILNGGAGADTLIGGAGNDIYVVDSASDVVTELASAGTDEIRTSLAAYSIAALINVEDLSYTGSASFTGTGNALANRITGGAGNDTLDGGAGNDTLNGGAGNDIYVVDSASDVVTELASAGTDEIRTSLATYSIATLINVENLSYTGSASFTGTGNALANRITGGAGNDTLNGGAGADSLIGGAGDDTYVVDNAGDSVAENAAAGTDTVRTILAAYTLGANVENLTYIGTAAFAGTGNSLANTITGGVGNDTLNGAAGADTMIGGAGDDTYIVDNAGDSVAENAGAGTDTVKTVLANYTIGNNVEKLSYTGSADFTGTGNALANTIIGGAGNDLLDGGAGNDTLNGGAGNDIYVVDSASDIVTELASAGTDEIRTSLAAYSIAALINVENLSYTGSANFTGTGNALANTITGGAGHDTLNGGAGADSLIGGAGDDSYIVDNAGDSVAENAAAGTDTVRTTVASYTLDANVENLTYIGTAAFAGTGNDLDNVITGAAAADTLSGGDGNDTLNGGAGADSLIGGAGDDTYIVDNAGDSVAENAAAGTDTVKTVLANYTLGVNVENLTYAGTAAFVGTGNSLANTITGGVGNDTLNGAAGADTLIGGAGDDTYIVDNAGDSVAENAGAGTDTVKTVLANYTLGNNVEKLSYTGSADFTGTGNALANTITGGAGNDLLDGGAGNDTLNGGAGNDIYVVDSASDIVTELASAGTDEIRTSLAAYSIAALINVENLSYTGSANFTGTGNALANTITGGAGNDTLNGGAGADTMIGGAGDDTYIVDNVGDSVAENAAAGTDMVRTTLASYTLGANVENLTYIGTAAFAGTGNDLDNVITGAAAIDTLSGGDGNDTLNGGAGADSLIGGAGDDTYIVDNAGDSVAENADEGTDTVRTILAAYTLGANVENLTYIGTAAFAGTGNSLANTITGGVGNDTLNGGAGADSLIGGAGSDIYIVDDLADVVTEGVNEGTDLIRTVLSSYALTNIANVENLAFIGTGDFIGTGNALANTITGGAGNDLLDGGAGNDTLNGGAGNDIYVVDSASDIVTELASAGTDEIRTSLATYSIAALINVENLSYTGSANFTGTGNALANTITGGAGNDTLNGGAGADTMIGGAGDDTYIVDNVGDSVAENAAAGTDMVRTTLASYTLGANVENLTYIGTAAFAGTGNDLDNVLTGGAAADNLSGGVGNDTLIGGAGSDTMSGGTGDDIYVVDIATDLVIENANEGTDTVQTALASYTIGNNVENLTYTGSANFTGTGNALANTITGGAGNDILDGGVGADTLIGGAGNDTYIVDNAVDIVAENADAGTDTVRTTLTSYTLGSDVENLTYIGTTNFVGTGNDLDNVITGAAAADTLSGGVGNDTLNGEAGADSLIGGAGDDTYVVDNAGDSVAENAAAGTDTVRTTLASYTLAANVENLAYIGTGAFAGTGNALNNVLAGGAGVDTLNGGTGDDTYVISTGDIVIENADEGIDTVQTNLTAYTLGVNVENLTYGGTAAFTGTGNALDNIIKGGVVADKLTGAGGNDTLIGGAGSDTMSGGTGDDIYVVDIATDLVIENANEGTDTVQTALSSYTIGNNVENLSYTGSANFTGTGNALANTITGGAGNDTLNGGAGADSLIGGAGDDSYIVDNAGDSVAENAAAGTDMVRTTVASYTLDVNVENLTYIGTAAFAGTGNDLDNVITGAAAADTLSGGDGNDTLNGGAGADTLIGGAGDDTYIVDNAGDSLAENADEGTDTVKTVLANYTLGVNVENLTYIGTAAFVGTGNSLANTITGGVGNDTLNGAAGADTMIGGAGDDTYIVDNAGDSVAENAGAGTDTVKTVLANYTLGNNVEKLSYTGSADFTGTGNALANTIIGGAGNDLLDGGAGNDTLNGGAGNDIYVVDSASDIVTELASAGTDEIRTSLAAYSIAALINVENLSYTGSANFTGTGNALANTITGGAGNDTLNGGAGADTMIGGAGDDTYIVDNVGDSVAENAAAGTDMVRTTLASYTLGANVENLTYIGTAAFAGTGNDLDNVITGAAAIDTLSGGDGNDTLNGGAGADSLIGGAGDDTYIVDNAGDSVAENADEGTDTVRTILAAYTLGANVENLTYIGTAAFAGTGNSLANTITGGVGNDTLNGGAGADSLIGGAGSDIYIVDDLADVVTEGVNEGTDLIRTVLSSYALTNIANVENLAFIGTGDFIGTGNALANTITGGAGNDLLDGGAGNDTLNGGAGNDIYVVDSASDIVTELASAGTDEIRTSLATYSIAALINVENLSYTGSASFTGTGNALANTITGGAGNDVLNGGAGADTLIGGAGDDTYIVDNVGDSVAENAAAGTDTVRTALAAYTLGANVENLTYIGTAAFAGTGNALSNVLTGGAAADNLSGGVGNDTLIGGAGSDTMSGGTGDDLYVVDIATDLVIENANEGTDTVQTALASYTIGNNVENLTYTGSANFTGTGNALANTITGGAGNDVLDGGAGADTLIGGAGNDTYIVDNAVDIVAENADAGIDTVRTTLASYTLGSDVENLTYIGTTDFVGTGNSLDNLIVGGSGTDTIAGGAGNDILVGGEAADLFVYLSNWGHDTIIDFMATGTAHDTIRIDHNIFADWESLFAASSQYGNDTIVTADIDNTIVLRNVALTSLDSGDFLFA</sequence>
<dbReference type="Proteomes" id="UP000305673">
    <property type="component" value="Chromosome"/>
</dbReference>
<keyword evidence="8" id="KW-1185">Reference proteome</keyword>
<dbReference type="PANTHER" id="PTHR38340:SF1">
    <property type="entry name" value="S-LAYER PROTEIN"/>
    <property type="match status" value="1"/>
</dbReference>
<comment type="cofactor">
    <cofactor evidence="1">
        <name>Ca(2+)</name>
        <dbReference type="ChEBI" id="CHEBI:29108"/>
    </cofactor>
</comment>
<dbReference type="InterPro" id="IPR011049">
    <property type="entry name" value="Serralysin-like_metalloprot_C"/>
</dbReference>
<protein>
    <submittedName>
        <fullName evidence="7">M10 family metallopeptidase C-terminal domain-containing protein</fullName>
    </submittedName>
</protein>
<evidence type="ECO:0000313" key="8">
    <source>
        <dbReference type="Proteomes" id="UP000305673"/>
    </source>
</evidence>
<proteinExistence type="inferred from homology"/>
<evidence type="ECO:0000256" key="4">
    <source>
        <dbReference type="ARBA" id="ARBA00022525"/>
    </source>
</evidence>
<dbReference type="SMART" id="SM00235">
    <property type="entry name" value="ZnMc"/>
    <property type="match status" value="1"/>
</dbReference>
<evidence type="ECO:0000256" key="5">
    <source>
        <dbReference type="ARBA" id="ARBA00022737"/>
    </source>
</evidence>
<dbReference type="InterPro" id="IPR013858">
    <property type="entry name" value="Peptidase_M10B_C"/>
</dbReference>
<dbReference type="Pfam" id="PF08548">
    <property type="entry name" value="Peptidase_M10_C"/>
    <property type="match status" value="1"/>
</dbReference>
<dbReference type="Pfam" id="PF00353">
    <property type="entry name" value="HemolysinCabind"/>
    <property type="match status" value="34"/>
</dbReference>
<dbReference type="InterPro" id="IPR001343">
    <property type="entry name" value="Hemolysn_Ca-bd"/>
</dbReference>
<keyword evidence="5" id="KW-0677">Repeat</keyword>
<comment type="similarity">
    <text evidence="3">Belongs to the peptidase M10B family.</text>
</comment>
<dbReference type="PROSITE" id="PS00330">
    <property type="entry name" value="HEMOLYSIN_CALCIUM"/>
    <property type="match status" value="25"/>
</dbReference>
<dbReference type="Gene3D" id="3.40.390.10">
    <property type="entry name" value="Collagenase (Catalytic Domain)"/>
    <property type="match status" value="1"/>
</dbReference>
<evidence type="ECO:0000256" key="2">
    <source>
        <dbReference type="ARBA" id="ARBA00004613"/>
    </source>
</evidence>
<comment type="subcellular location">
    <subcellularLocation>
        <location evidence="2">Secreted</location>
    </subcellularLocation>
</comment>
<accession>A0ABX6PBV3</accession>